<protein>
    <submittedName>
        <fullName evidence="1">Uncharacterized protein</fullName>
    </submittedName>
</protein>
<name>A0A7I8VJF7_9ANNE</name>
<dbReference type="Gene3D" id="2.120.10.30">
    <property type="entry name" value="TolB, C-terminal domain"/>
    <property type="match status" value="1"/>
</dbReference>
<keyword evidence="2" id="KW-1185">Reference proteome</keyword>
<organism evidence="1 2">
    <name type="scientific">Dimorphilus gyrociliatus</name>
    <dbReference type="NCBI Taxonomy" id="2664684"/>
    <lineage>
        <taxon>Eukaryota</taxon>
        <taxon>Metazoa</taxon>
        <taxon>Spiralia</taxon>
        <taxon>Lophotrochozoa</taxon>
        <taxon>Annelida</taxon>
        <taxon>Polychaeta</taxon>
        <taxon>Polychaeta incertae sedis</taxon>
        <taxon>Dinophilidae</taxon>
        <taxon>Dimorphilus</taxon>
    </lineage>
</organism>
<accession>A0A7I8VJF7</accession>
<dbReference type="AlphaFoldDB" id="A0A7I8VJF7"/>
<dbReference type="EMBL" id="CAJFCJ010000006">
    <property type="protein sequence ID" value="CAD5116397.1"/>
    <property type="molecule type" value="Genomic_DNA"/>
</dbReference>
<proteinExistence type="predicted"/>
<sequence>MNYAGDTSPICEELHRFTFLKQIQHDGGWKYFDDSGLYDSVESTESNTRSDIYFHTEEITRRIFYSQVKKLTHLVRDREKNLLFVIERDTGSIIQLDMNKTSDGEKDVSEFPILATVDNAWQLCNYSNEGRRVIVCISTIKVSPQTVTYIDGEDIIWTEEFKESISQACVLNTFDVVVITDKSIIKLSGNDGRRIKMIIGGYEGFQSASGICSVAGGGFLVSDERNRQIYSFNNDLDRLKTLNLEIKPSDIYVSDEGNLFIAKGKRKPYTSFIYHLPQNNKN</sequence>
<gene>
    <name evidence="1" type="ORF">DGYR_LOCUS5034</name>
</gene>
<dbReference type="InterPro" id="IPR011044">
    <property type="entry name" value="Quino_amine_DH_bsu"/>
</dbReference>
<reference evidence="1 2" key="1">
    <citation type="submission" date="2020-08" db="EMBL/GenBank/DDBJ databases">
        <authorList>
            <person name="Hejnol A."/>
        </authorList>
    </citation>
    <scope>NUCLEOTIDE SEQUENCE [LARGE SCALE GENOMIC DNA]</scope>
</reference>
<evidence type="ECO:0000313" key="1">
    <source>
        <dbReference type="EMBL" id="CAD5116397.1"/>
    </source>
</evidence>
<comment type="caution">
    <text evidence="1">The sequence shown here is derived from an EMBL/GenBank/DDBJ whole genome shotgun (WGS) entry which is preliminary data.</text>
</comment>
<dbReference type="InterPro" id="IPR011042">
    <property type="entry name" value="6-blade_b-propeller_TolB-like"/>
</dbReference>
<dbReference type="Proteomes" id="UP000549394">
    <property type="component" value="Unassembled WGS sequence"/>
</dbReference>
<evidence type="ECO:0000313" key="2">
    <source>
        <dbReference type="Proteomes" id="UP000549394"/>
    </source>
</evidence>
<dbReference type="SUPFAM" id="SSF50969">
    <property type="entry name" value="YVTN repeat-like/Quinoprotein amine dehydrogenase"/>
    <property type="match status" value="1"/>
</dbReference>